<dbReference type="InterPro" id="IPR011991">
    <property type="entry name" value="ArsR-like_HTH"/>
</dbReference>
<dbReference type="EMBL" id="JBHTKL010000001">
    <property type="protein sequence ID" value="MFD1018464.1"/>
    <property type="molecule type" value="Genomic_DNA"/>
</dbReference>
<name>A0ABW3KX53_9BACI</name>
<feature type="domain" description="BPL/LPL catalytic" evidence="5">
    <location>
        <begin position="73"/>
        <end position="261"/>
    </location>
</feature>
<dbReference type="NCBIfam" id="TIGR00121">
    <property type="entry name" value="birA_ligase"/>
    <property type="match status" value="1"/>
</dbReference>
<dbReference type="CDD" id="cd00090">
    <property type="entry name" value="HTH_ARSR"/>
    <property type="match status" value="1"/>
</dbReference>
<organism evidence="6 7">
    <name type="scientific">Thalassobacillus hwangdonensis</name>
    <dbReference type="NCBI Taxonomy" id="546108"/>
    <lineage>
        <taxon>Bacteria</taxon>
        <taxon>Bacillati</taxon>
        <taxon>Bacillota</taxon>
        <taxon>Bacilli</taxon>
        <taxon>Bacillales</taxon>
        <taxon>Bacillaceae</taxon>
        <taxon>Thalassobacillus</taxon>
    </lineage>
</organism>
<dbReference type="InterPro" id="IPR004408">
    <property type="entry name" value="Biotin_CoA_COase_ligase"/>
</dbReference>
<keyword evidence="4" id="KW-0805">Transcription regulation</keyword>
<evidence type="ECO:0000259" key="5">
    <source>
        <dbReference type="PROSITE" id="PS51733"/>
    </source>
</evidence>
<dbReference type="Pfam" id="PF08279">
    <property type="entry name" value="HTH_11"/>
    <property type="match status" value="1"/>
</dbReference>
<gene>
    <name evidence="4" type="primary">birA</name>
    <name evidence="6" type="ORF">ACFQ2J_04545</name>
</gene>
<dbReference type="Gene3D" id="2.30.30.100">
    <property type="match status" value="1"/>
</dbReference>
<reference evidence="7" key="1">
    <citation type="journal article" date="2019" name="Int. J. Syst. Evol. Microbiol.">
        <title>The Global Catalogue of Microorganisms (GCM) 10K type strain sequencing project: providing services to taxonomists for standard genome sequencing and annotation.</title>
        <authorList>
            <consortium name="The Broad Institute Genomics Platform"/>
            <consortium name="The Broad Institute Genome Sequencing Center for Infectious Disease"/>
            <person name="Wu L."/>
            <person name="Ma J."/>
        </authorList>
    </citation>
    <scope>NUCLEOTIDE SEQUENCE [LARGE SCALE GENOMIC DNA]</scope>
    <source>
        <strain evidence="7">CCUG 56607</strain>
    </source>
</reference>
<evidence type="ECO:0000256" key="4">
    <source>
        <dbReference type="HAMAP-Rule" id="MF_00978"/>
    </source>
</evidence>
<dbReference type="SUPFAM" id="SSF46785">
    <property type="entry name" value="Winged helix' DNA-binding domain"/>
    <property type="match status" value="1"/>
</dbReference>
<evidence type="ECO:0000256" key="1">
    <source>
        <dbReference type="ARBA" id="ARBA00022598"/>
    </source>
</evidence>
<keyword evidence="4" id="KW-0547">Nucleotide-binding</keyword>
<evidence type="ECO:0000256" key="2">
    <source>
        <dbReference type="ARBA" id="ARBA00023125"/>
    </source>
</evidence>
<dbReference type="InterPro" id="IPR036388">
    <property type="entry name" value="WH-like_DNA-bd_sf"/>
</dbReference>
<dbReference type="CDD" id="cd16442">
    <property type="entry name" value="BPL"/>
    <property type="match status" value="1"/>
</dbReference>
<comment type="function">
    <text evidence="4">Acts both as a biotin--[acetyl-CoA-carboxylase] ligase and a repressor.</text>
</comment>
<sequence>MASTRMKLINLLENNRAEYISGQELSNQLDISRTAVWKHMKQLELDGYQIEAAPRKGYRIISNPDKVSQNTLQWGLETKWMGKHLHHYDQVNSTQDIGHELAKEGAPHGTVIVADEQLKGKGRKARSWHSKKGEGIWMSIILRPDLAPVQAPQITLLAATVLAQVLAVEGDVEPQIKWPNDLLIDHKKVSGILTEMQAEQDHIQYIVIGIGMNVNQDGSKFPDDIRYKASSLKESTGHAWDITKLIQKILKKFEHTYEVFLKEGFKPIKLTWEHYGYRIDETVTISTMKKKWKATLVGIEADGALQIRNEDGSHEKLYSAEIEWGEGGYHA</sequence>
<dbReference type="PROSITE" id="PS51733">
    <property type="entry name" value="BPL_LPL_CATALYTIC"/>
    <property type="match status" value="1"/>
</dbReference>
<comment type="caution">
    <text evidence="6">The sequence shown here is derived from an EMBL/GenBank/DDBJ whole genome shotgun (WGS) entry which is preliminary data.</text>
</comment>
<dbReference type="InterPro" id="IPR013196">
    <property type="entry name" value="HTH_11"/>
</dbReference>
<dbReference type="InterPro" id="IPR004143">
    <property type="entry name" value="BPL_LPL_catalytic"/>
</dbReference>
<protein>
    <recommendedName>
        <fullName evidence="4">Bifunctional ligase/repressor BirA</fullName>
    </recommendedName>
    <alternativeName>
        <fullName evidence="4">Biotin--[acetyl-CoA-carboxylase] ligase</fullName>
        <ecNumber evidence="4">6.3.4.15</ecNumber>
    </alternativeName>
    <alternativeName>
        <fullName evidence="4">Biotin--protein ligase</fullName>
    </alternativeName>
    <alternativeName>
        <fullName evidence="4">Biotin-[acetyl-CoA carboxylase] synthetase</fullName>
    </alternativeName>
</protein>
<comment type="caution">
    <text evidence="4">Lacks conserved residue(s) required for the propagation of feature annotation.</text>
</comment>
<dbReference type="EC" id="6.3.4.15" evidence="4"/>
<dbReference type="Pfam" id="PF02237">
    <property type="entry name" value="BPL_C"/>
    <property type="match status" value="1"/>
</dbReference>
<dbReference type="InterPro" id="IPR003142">
    <property type="entry name" value="BPL_C"/>
</dbReference>
<feature type="binding site" evidence="4">
    <location>
        <position position="117"/>
    </location>
    <ligand>
        <name>biotin</name>
        <dbReference type="ChEBI" id="CHEBI:57586"/>
    </ligand>
</feature>
<dbReference type="HAMAP" id="MF_00978">
    <property type="entry name" value="Bifunct_BirA"/>
    <property type="match status" value="1"/>
</dbReference>
<dbReference type="PANTHER" id="PTHR12835">
    <property type="entry name" value="BIOTIN PROTEIN LIGASE"/>
    <property type="match status" value="1"/>
</dbReference>
<dbReference type="Proteomes" id="UP001596990">
    <property type="component" value="Unassembled WGS sequence"/>
</dbReference>
<dbReference type="SUPFAM" id="SSF55681">
    <property type="entry name" value="Class II aaRS and biotin synthetases"/>
    <property type="match status" value="1"/>
</dbReference>
<keyword evidence="4" id="KW-0678">Repressor</keyword>
<keyword evidence="1 4" id="KW-0436">Ligase</keyword>
<feature type="binding site" evidence="4">
    <location>
        <position position="188"/>
    </location>
    <ligand>
        <name>biotin</name>
        <dbReference type="ChEBI" id="CHEBI:57586"/>
    </ligand>
</feature>
<proteinExistence type="inferred from homology"/>
<evidence type="ECO:0000313" key="7">
    <source>
        <dbReference type="Proteomes" id="UP001596990"/>
    </source>
</evidence>
<dbReference type="InterPro" id="IPR030855">
    <property type="entry name" value="Bifunct_BirA"/>
</dbReference>
<dbReference type="InterPro" id="IPR036390">
    <property type="entry name" value="WH_DNA-bd_sf"/>
</dbReference>
<dbReference type="Gene3D" id="3.30.930.10">
    <property type="entry name" value="Bira Bifunctional Protein, Domain 2"/>
    <property type="match status" value="1"/>
</dbReference>
<keyword evidence="4" id="KW-0067">ATP-binding</keyword>
<dbReference type="InterPro" id="IPR045864">
    <property type="entry name" value="aa-tRNA-synth_II/BPL/LPL"/>
</dbReference>
<evidence type="ECO:0000256" key="3">
    <source>
        <dbReference type="ARBA" id="ARBA00023267"/>
    </source>
</evidence>
<accession>A0ABW3KX53</accession>
<keyword evidence="2 4" id="KW-0238">DNA-binding</keyword>
<dbReference type="GO" id="GO:0004077">
    <property type="term" value="F:biotin--[biotin carboxyl-carrier protein] ligase activity"/>
    <property type="evidence" value="ECO:0007669"/>
    <property type="project" value="UniProtKB-EC"/>
</dbReference>
<dbReference type="Pfam" id="PF03099">
    <property type="entry name" value="BPL_LplA_LipB"/>
    <property type="match status" value="1"/>
</dbReference>
<evidence type="ECO:0000313" key="6">
    <source>
        <dbReference type="EMBL" id="MFD1018464.1"/>
    </source>
</evidence>
<keyword evidence="3 4" id="KW-0092">Biotin</keyword>
<comment type="similarity">
    <text evidence="4">Belongs to the biotin--protein ligase family.</text>
</comment>
<dbReference type="RefSeq" id="WP_386056983.1">
    <property type="nucleotide sequence ID" value="NZ_JBHTKL010000001.1"/>
</dbReference>
<keyword evidence="4" id="KW-0804">Transcription</keyword>
<keyword evidence="7" id="KW-1185">Reference proteome</keyword>
<dbReference type="Gene3D" id="1.10.10.10">
    <property type="entry name" value="Winged helix-like DNA-binding domain superfamily/Winged helix DNA-binding domain"/>
    <property type="match status" value="1"/>
</dbReference>
<feature type="DNA-binding region" description="H-T-H motif" evidence="4">
    <location>
        <begin position="22"/>
        <end position="41"/>
    </location>
</feature>
<dbReference type="PANTHER" id="PTHR12835:SF5">
    <property type="entry name" value="BIOTIN--PROTEIN LIGASE"/>
    <property type="match status" value="1"/>
</dbReference>
<comment type="catalytic activity">
    <reaction evidence="4">
        <text>biotin + L-lysyl-[protein] + ATP = N(6)-biotinyl-L-lysyl-[protein] + AMP + diphosphate + H(+)</text>
        <dbReference type="Rhea" id="RHEA:11756"/>
        <dbReference type="Rhea" id="RHEA-COMP:9752"/>
        <dbReference type="Rhea" id="RHEA-COMP:10505"/>
        <dbReference type="ChEBI" id="CHEBI:15378"/>
        <dbReference type="ChEBI" id="CHEBI:29969"/>
        <dbReference type="ChEBI" id="CHEBI:30616"/>
        <dbReference type="ChEBI" id="CHEBI:33019"/>
        <dbReference type="ChEBI" id="CHEBI:57586"/>
        <dbReference type="ChEBI" id="CHEBI:83144"/>
        <dbReference type="ChEBI" id="CHEBI:456215"/>
        <dbReference type="EC" id="6.3.4.15"/>
    </reaction>
</comment>